<sequence length="184" mass="20662">MSFKVSFDPKEILLITKYISNKFTDFHVTDFRIFGSCSEDVKLIGNISDETNGWNTTFLIPSSTRAGNQYTVTMPPQDIYLKSFVTILPVNQESIRINMAGYINKEIFSNKTLQYGTGRGQNQLYIGILASTNLNDNSSLVISSTSPVMVSFTNVLFKTNKFDDDSHKLASQFDYVNVMLDASC</sequence>
<protein>
    <submittedName>
        <fullName evidence="2">MAM domain-containing protein</fullName>
    </submittedName>
</protein>
<proteinExistence type="predicted"/>
<evidence type="ECO:0000313" key="1">
    <source>
        <dbReference type="Proteomes" id="UP000095286"/>
    </source>
</evidence>
<name>A0AC35U093_9BILA</name>
<dbReference type="Proteomes" id="UP000095286">
    <property type="component" value="Unplaced"/>
</dbReference>
<accession>A0AC35U093</accession>
<organism evidence="1 2">
    <name type="scientific">Rhabditophanes sp. KR3021</name>
    <dbReference type="NCBI Taxonomy" id="114890"/>
    <lineage>
        <taxon>Eukaryota</taxon>
        <taxon>Metazoa</taxon>
        <taxon>Ecdysozoa</taxon>
        <taxon>Nematoda</taxon>
        <taxon>Chromadorea</taxon>
        <taxon>Rhabditida</taxon>
        <taxon>Tylenchina</taxon>
        <taxon>Panagrolaimomorpha</taxon>
        <taxon>Strongyloidoidea</taxon>
        <taxon>Alloionematidae</taxon>
        <taxon>Rhabditophanes</taxon>
    </lineage>
</organism>
<reference evidence="2" key="1">
    <citation type="submission" date="2016-11" db="UniProtKB">
        <authorList>
            <consortium name="WormBaseParasite"/>
        </authorList>
    </citation>
    <scope>IDENTIFICATION</scope>
    <source>
        <strain evidence="2">KR3021</strain>
    </source>
</reference>
<evidence type="ECO:0000313" key="2">
    <source>
        <dbReference type="WBParaSite" id="RSKR_0000604966.1"/>
    </source>
</evidence>
<dbReference type="WBParaSite" id="RSKR_0000604966.1">
    <property type="protein sequence ID" value="RSKR_0000604966.1"/>
    <property type="gene ID" value="RSKR_0000604966"/>
</dbReference>